<organism evidence="16 17">
    <name type="scientific">Saccharomycopsis crataegensis</name>
    <dbReference type="NCBI Taxonomy" id="43959"/>
    <lineage>
        <taxon>Eukaryota</taxon>
        <taxon>Fungi</taxon>
        <taxon>Dikarya</taxon>
        <taxon>Ascomycota</taxon>
        <taxon>Saccharomycotina</taxon>
        <taxon>Saccharomycetes</taxon>
        <taxon>Saccharomycopsidaceae</taxon>
        <taxon>Saccharomycopsis</taxon>
    </lineage>
</organism>
<feature type="binding site" evidence="12">
    <location>
        <position position="122"/>
    </location>
    <ligand>
        <name>substrate</name>
    </ligand>
</feature>
<evidence type="ECO:0000256" key="12">
    <source>
        <dbReference type="PIRSR" id="PIRSR612734-2"/>
    </source>
</evidence>
<dbReference type="GO" id="GO:0005524">
    <property type="term" value="F:ATP binding"/>
    <property type="evidence" value="ECO:0007669"/>
    <property type="project" value="UniProtKB-KW"/>
</dbReference>
<accession>A0AAV5QLA1</accession>
<gene>
    <name evidence="16" type="ORF">DASC09_026810</name>
</gene>
<feature type="domain" description="DhaL" evidence="14">
    <location>
        <begin position="405"/>
        <end position="631"/>
    </location>
</feature>
<comment type="catalytic activity">
    <reaction evidence="10">
        <text>dihydroxyacetone + ATP = dihydroxyacetone phosphate + ADP + H(+)</text>
        <dbReference type="Rhea" id="RHEA:15773"/>
        <dbReference type="ChEBI" id="CHEBI:15378"/>
        <dbReference type="ChEBI" id="CHEBI:16016"/>
        <dbReference type="ChEBI" id="CHEBI:30616"/>
        <dbReference type="ChEBI" id="CHEBI:57642"/>
        <dbReference type="ChEBI" id="CHEBI:456216"/>
        <dbReference type="EC" id="2.7.1.29"/>
    </reaction>
</comment>
<dbReference type="SMART" id="SM01120">
    <property type="entry name" value="Dak2"/>
    <property type="match status" value="1"/>
</dbReference>
<keyword evidence="6 16" id="KW-0418">Kinase</keyword>
<dbReference type="EMBL" id="BTFZ01000006">
    <property type="protein sequence ID" value="GMM35356.1"/>
    <property type="molecule type" value="Genomic_DNA"/>
</dbReference>
<dbReference type="Proteomes" id="UP001360560">
    <property type="component" value="Unassembled WGS sequence"/>
</dbReference>
<evidence type="ECO:0000313" key="16">
    <source>
        <dbReference type="EMBL" id="GMM35356.1"/>
    </source>
</evidence>
<dbReference type="FunFam" id="3.30.1180.20:FF:000001">
    <property type="entry name" value="Dihydroxyacetone kinase 1"/>
    <property type="match status" value="1"/>
</dbReference>
<evidence type="ECO:0000256" key="2">
    <source>
        <dbReference type="ARBA" id="ARBA00004778"/>
    </source>
</evidence>
<keyword evidence="4" id="KW-0808">Transferase</keyword>
<dbReference type="Gene3D" id="3.40.50.10440">
    <property type="entry name" value="Dihydroxyacetone kinase, domain 1"/>
    <property type="match status" value="1"/>
</dbReference>
<keyword evidence="17" id="KW-1185">Reference proteome</keyword>
<keyword evidence="8" id="KW-0067">ATP-binding</keyword>
<dbReference type="GO" id="GO:0005829">
    <property type="term" value="C:cytosol"/>
    <property type="evidence" value="ECO:0007669"/>
    <property type="project" value="TreeGrafter"/>
</dbReference>
<keyword evidence="7" id="KW-0319">Glycerol metabolism</keyword>
<dbReference type="InterPro" id="IPR036117">
    <property type="entry name" value="DhaL_dom_sf"/>
</dbReference>
<dbReference type="GeneID" id="90073335"/>
<evidence type="ECO:0000256" key="6">
    <source>
        <dbReference type="ARBA" id="ARBA00022777"/>
    </source>
</evidence>
<comment type="similarity">
    <text evidence="3">Belongs to the dihydroxyacetone kinase (DAK) family.</text>
</comment>
<dbReference type="PANTHER" id="PTHR28629:SF4">
    <property type="entry name" value="TRIOKINASE_FMN CYCLASE"/>
    <property type="match status" value="1"/>
</dbReference>
<dbReference type="Gene3D" id="1.25.40.340">
    <property type="match status" value="1"/>
</dbReference>
<feature type="compositionally biased region" description="Acidic residues" evidence="13">
    <location>
        <begin position="603"/>
        <end position="614"/>
    </location>
</feature>
<dbReference type="SUPFAM" id="SSF82549">
    <property type="entry name" value="DAK1/DegV-like"/>
    <property type="match status" value="1"/>
</dbReference>
<evidence type="ECO:0000256" key="13">
    <source>
        <dbReference type="SAM" id="MobiDB-lite"/>
    </source>
</evidence>
<comment type="pathway">
    <text evidence="2">Polyol metabolism; glycerol fermentation; glycerone phosphate from glycerol (oxidative route): step 2/2.</text>
</comment>
<dbReference type="PROSITE" id="PS51480">
    <property type="entry name" value="DHAL"/>
    <property type="match status" value="1"/>
</dbReference>
<dbReference type="SUPFAM" id="SSF101473">
    <property type="entry name" value="DhaL-like"/>
    <property type="match status" value="1"/>
</dbReference>
<dbReference type="Gene3D" id="3.30.1180.20">
    <property type="entry name" value="Dihydroxyacetone kinase, domain 2"/>
    <property type="match status" value="1"/>
</dbReference>
<evidence type="ECO:0000256" key="4">
    <source>
        <dbReference type="ARBA" id="ARBA00022679"/>
    </source>
</evidence>
<dbReference type="GO" id="GO:0019563">
    <property type="term" value="P:glycerol catabolic process"/>
    <property type="evidence" value="ECO:0007669"/>
    <property type="project" value="TreeGrafter"/>
</dbReference>
<dbReference type="NCBIfam" id="TIGR02361">
    <property type="entry name" value="dak_ATP"/>
    <property type="match status" value="1"/>
</dbReference>
<dbReference type="FunFam" id="1.25.40.340:FF:000001">
    <property type="entry name" value="Dihydroxyacetone kinase 1"/>
    <property type="match status" value="1"/>
</dbReference>
<dbReference type="InterPro" id="IPR012734">
    <property type="entry name" value="DhaK_ATP"/>
</dbReference>
<evidence type="ECO:0000256" key="1">
    <source>
        <dbReference type="ARBA" id="ARBA00003264"/>
    </source>
</evidence>
<sequence length="634" mass="67181">MSAHKHWDFSNVDLILAALKSTVASNPQLALIESEKVIFDKNAILDPRRKVVVISGGGAGHEPLHAGFVGDNLLSAAVAGNMFASPSTKQILSAIVTIADLTKSHGLPAKQFLIVVKNYTGDVLHFGLALERAKSLGHVAEMVIVEDDVSVGKANGGLVGRRALAGTALAHKVAGGLAAQGEDLKTVVAAVEKFIGSLVTIGASLDHCSLPGRKLTKEEEEEEEKTNKLPLDQCEIGMGIHNETGVKRIKIPHISKLVEELLQYLLSQDDADRSYVKFNDSDKSVLLINNLGGTSNVELFAIAEIVLEQLSSIYKIIPVRTYIGNFVTSINGNGFSITLTNLDVAGDEENFILDQLDKPSNCIGWNSGIQWPSKTQAIPSTLKHPTTDVSSTTTAVKSHLKISSSITSNILKSAITRVRQLEPKVTNYDIIAGDGDCGETLLAGANAISKALDDPTSTLATHLDDPVAVIFELANLLEDSMGGTSGGLYSIFMSSLAKSLKQESQSQSSLTIATFAAALSGALESLFKYTRARAGDKTLIDTLQPFVEALSNTSDLQEARNVAIRSAKATKKLDAKFGRASYVSKDELKKSYATGGAKSGAAEDLEAEDDEEGVPDPGAIGLAAIIDGGVKGFF</sequence>
<proteinExistence type="inferred from homology"/>
<protein>
    <submittedName>
        <fullName evidence="16">Dihydroxyacetone kinase</fullName>
    </submittedName>
</protein>
<evidence type="ECO:0000256" key="3">
    <source>
        <dbReference type="ARBA" id="ARBA00008757"/>
    </source>
</evidence>
<reference evidence="16 17" key="1">
    <citation type="journal article" date="2023" name="Elife">
        <title>Identification of key yeast species and microbe-microbe interactions impacting larval growth of Drosophila in the wild.</title>
        <authorList>
            <person name="Mure A."/>
            <person name="Sugiura Y."/>
            <person name="Maeda R."/>
            <person name="Honda K."/>
            <person name="Sakurai N."/>
            <person name="Takahashi Y."/>
            <person name="Watada M."/>
            <person name="Katoh T."/>
            <person name="Gotoh A."/>
            <person name="Gotoh Y."/>
            <person name="Taniguchi I."/>
            <person name="Nakamura K."/>
            <person name="Hayashi T."/>
            <person name="Katayama T."/>
            <person name="Uemura T."/>
            <person name="Hattori Y."/>
        </authorList>
    </citation>
    <scope>NUCLEOTIDE SEQUENCE [LARGE SCALE GENOMIC DNA]</scope>
    <source>
        <strain evidence="16 17">SC-9</strain>
    </source>
</reference>
<evidence type="ECO:0000259" key="14">
    <source>
        <dbReference type="PROSITE" id="PS51480"/>
    </source>
</evidence>
<feature type="region of interest" description="Disordered" evidence="13">
    <location>
        <begin position="593"/>
        <end position="618"/>
    </location>
</feature>
<comment type="catalytic activity">
    <reaction evidence="9">
        <text>D-glyceraldehyde + ATP = D-glyceraldehyde 3-phosphate + ADP + H(+)</text>
        <dbReference type="Rhea" id="RHEA:13941"/>
        <dbReference type="ChEBI" id="CHEBI:15378"/>
        <dbReference type="ChEBI" id="CHEBI:17378"/>
        <dbReference type="ChEBI" id="CHEBI:30616"/>
        <dbReference type="ChEBI" id="CHEBI:59776"/>
        <dbReference type="ChEBI" id="CHEBI:456216"/>
        <dbReference type="EC" id="2.7.1.28"/>
    </reaction>
</comment>
<evidence type="ECO:0000313" key="17">
    <source>
        <dbReference type="Proteomes" id="UP001360560"/>
    </source>
</evidence>
<evidence type="ECO:0000256" key="9">
    <source>
        <dbReference type="ARBA" id="ARBA00047974"/>
    </source>
</evidence>
<feature type="binding site" evidence="12">
    <location>
        <position position="117"/>
    </location>
    <ligand>
        <name>substrate</name>
    </ligand>
</feature>
<keyword evidence="5" id="KW-0547">Nucleotide-binding</keyword>
<evidence type="ECO:0000256" key="8">
    <source>
        <dbReference type="ARBA" id="ARBA00022840"/>
    </source>
</evidence>
<evidence type="ECO:0000259" key="15">
    <source>
        <dbReference type="PROSITE" id="PS51481"/>
    </source>
</evidence>
<evidence type="ECO:0000256" key="5">
    <source>
        <dbReference type="ARBA" id="ARBA00022741"/>
    </source>
</evidence>
<dbReference type="PROSITE" id="PS51481">
    <property type="entry name" value="DHAK"/>
    <property type="match status" value="1"/>
</dbReference>
<evidence type="ECO:0000256" key="11">
    <source>
        <dbReference type="PIRSR" id="PIRSR612734-1"/>
    </source>
</evidence>
<feature type="active site" description="Tele-hemiaminal-histidine intermediate" evidence="11">
    <location>
        <position position="241"/>
    </location>
</feature>
<comment type="function">
    <text evidence="1">Catalyzes both the phosphorylation of dihydroxyacetone and of glyceraldehyde.</text>
</comment>
<name>A0AAV5QLA1_9ASCO</name>
<dbReference type="PANTHER" id="PTHR28629">
    <property type="entry name" value="TRIOKINASE/FMN CYCLASE"/>
    <property type="match status" value="1"/>
</dbReference>
<feature type="domain" description="DhaK" evidence="15">
    <location>
        <begin position="10"/>
        <end position="365"/>
    </location>
</feature>
<dbReference type="FunFam" id="3.40.50.10440:FF:000001">
    <property type="entry name" value="Dihydroxyacetone kinase, DhaK subunit"/>
    <property type="match status" value="1"/>
</dbReference>
<dbReference type="InterPro" id="IPR004007">
    <property type="entry name" value="DhaL_dom"/>
</dbReference>
<dbReference type="InterPro" id="IPR004006">
    <property type="entry name" value="DhaK_dom"/>
</dbReference>
<dbReference type="InterPro" id="IPR050861">
    <property type="entry name" value="Dihydroxyacetone_Kinase"/>
</dbReference>
<feature type="binding site" evidence="12">
    <location>
        <begin position="58"/>
        <end position="61"/>
    </location>
    <ligand>
        <name>substrate</name>
    </ligand>
</feature>
<dbReference type="GO" id="GO:0050354">
    <property type="term" value="F:triokinase activity"/>
    <property type="evidence" value="ECO:0007669"/>
    <property type="project" value="UniProtKB-EC"/>
</dbReference>
<dbReference type="GO" id="GO:0004371">
    <property type="term" value="F:glycerone kinase activity"/>
    <property type="evidence" value="ECO:0007669"/>
    <property type="project" value="UniProtKB-EC"/>
</dbReference>
<dbReference type="Pfam" id="PF02733">
    <property type="entry name" value="Dak1"/>
    <property type="match status" value="1"/>
</dbReference>
<dbReference type="AlphaFoldDB" id="A0AAV5QLA1"/>
<evidence type="ECO:0000256" key="7">
    <source>
        <dbReference type="ARBA" id="ARBA00022798"/>
    </source>
</evidence>
<dbReference type="GO" id="GO:0061610">
    <property type="term" value="P:glycerol to glycerone phosphate metabolic process"/>
    <property type="evidence" value="ECO:0007669"/>
    <property type="project" value="UniProtKB-ARBA"/>
</dbReference>
<dbReference type="Pfam" id="PF02734">
    <property type="entry name" value="Dak2"/>
    <property type="match status" value="1"/>
</dbReference>
<dbReference type="RefSeq" id="XP_064852356.1">
    <property type="nucleotide sequence ID" value="XM_064996284.1"/>
</dbReference>
<comment type="caution">
    <text evidence="16">The sequence shown here is derived from an EMBL/GenBank/DDBJ whole genome shotgun (WGS) entry which is preliminary data.</text>
</comment>
<evidence type="ECO:0000256" key="10">
    <source>
        <dbReference type="ARBA" id="ARBA00048898"/>
    </source>
</evidence>